<dbReference type="RefSeq" id="WP_133850947.1">
    <property type="nucleotide sequence ID" value="NZ_SNXZ01000003.1"/>
</dbReference>
<dbReference type="Proteomes" id="UP000295444">
    <property type="component" value="Unassembled WGS sequence"/>
</dbReference>
<reference evidence="1 2" key="1">
    <citation type="submission" date="2019-03" db="EMBL/GenBank/DDBJ databases">
        <title>Genomic Encyclopedia of Type Strains, Phase IV (KMG-IV): sequencing the most valuable type-strain genomes for metagenomic binning, comparative biology and taxonomic classification.</title>
        <authorList>
            <person name="Goeker M."/>
        </authorList>
    </citation>
    <scope>NUCLEOTIDE SEQUENCE [LARGE SCALE GENOMIC DNA]</scope>
    <source>
        <strain evidence="1 2">DSM 45361</strain>
    </source>
</reference>
<sequence length="221" mass="23769">MDAADISGIGALAEPVRRALYTYVVSQPDAVGREEAASGVHVPVHTAKFHLDRLVDDGLLEVEYRRLSGKTGPGAGRPAKLYRRSDRQFTVSLPERRYDLVGDLLASAVQRAAEGTPLPEALHETAHAEGHKLGRTAEPSEAPPLDRLADTLKDQGFEPRTDGDTLVLANCPFDSLAQKHTELVCGLNLSYVQGVADGLGCPRVRAFLEPEPGHCCVKAIS</sequence>
<organism evidence="1 2">
    <name type="scientific">Labedaea rhizosphaerae</name>
    <dbReference type="NCBI Taxonomy" id="598644"/>
    <lineage>
        <taxon>Bacteria</taxon>
        <taxon>Bacillati</taxon>
        <taxon>Actinomycetota</taxon>
        <taxon>Actinomycetes</taxon>
        <taxon>Pseudonocardiales</taxon>
        <taxon>Pseudonocardiaceae</taxon>
        <taxon>Labedaea</taxon>
    </lineage>
</organism>
<protein>
    <submittedName>
        <fullName evidence="1">Putative ArsR family transcriptional regulator</fullName>
    </submittedName>
</protein>
<dbReference type="EMBL" id="SNXZ01000003">
    <property type="protein sequence ID" value="TDP97796.1"/>
    <property type="molecule type" value="Genomic_DNA"/>
</dbReference>
<proteinExistence type="predicted"/>
<gene>
    <name evidence="1" type="ORF">EV186_103773</name>
</gene>
<name>A0A4R6SFC7_LABRH</name>
<keyword evidence="2" id="KW-1185">Reference proteome</keyword>
<dbReference type="SUPFAM" id="SSF46785">
    <property type="entry name" value="Winged helix' DNA-binding domain"/>
    <property type="match status" value="1"/>
</dbReference>
<dbReference type="InterPro" id="IPR036390">
    <property type="entry name" value="WH_DNA-bd_sf"/>
</dbReference>
<dbReference type="Gene3D" id="1.10.10.10">
    <property type="entry name" value="Winged helix-like DNA-binding domain superfamily/Winged helix DNA-binding domain"/>
    <property type="match status" value="1"/>
</dbReference>
<dbReference type="OrthoDB" id="3399802at2"/>
<accession>A0A4R6SFC7</accession>
<evidence type="ECO:0000313" key="2">
    <source>
        <dbReference type="Proteomes" id="UP000295444"/>
    </source>
</evidence>
<dbReference type="AlphaFoldDB" id="A0A4R6SFC7"/>
<dbReference type="InterPro" id="IPR036388">
    <property type="entry name" value="WH-like_DNA-bd_sf"/>
</dbReference>
<dbReference type="Pfam" id="PF12840">
    <property type="entry name" value="HTH_20"/>
    <property type="match status" value="1"/>
</dbReference>
<comment type="caution">
    <text evidence="1">The sequence shown here is derived from an EMBL/GenBank/DDBJ whole genome shotgun (WGS) entry which is preliminary data.</text>
</comment>
<evidence type="ECO:0000313" key="1">
    <source>
        <dbReference type="EMBL" id="TDP97796.1"/>
    </source>
</evidence>